<dbReference type="Gene3D" id="2.30.40.10">
    <property type="entry name" value="Urease, subunit C, domain 1"/>
    <property type="match status" value="1"/>
</dbReference>
<keyword evidence="3 7" id="KW-0378">Hydrolase</keyword>
<dbReference type="InterPro" id="IPR032466">
    <property type="entry name" value="Metal_Hydrolase"/>
</dbReference>
<dbReference type="RefSeq" id="WP_279296571.1">
    <property type="nucleotide sequence ID" value="NZ_JAOTIF010000004.1"/>
</dbReference>
<feature type="binding site" evidence="7">
    <location>
        <position position="252"/>
    </location>
    <ligand>
        <name>4-imidazolone-5-propanoate</name>
        <dbReference type="ChEBI" id="CHEBI:77893"/>
    </ligand>
</feature>
<feature type="binding site" evidence="7">
    <location>
        <position position="328"/>
    </location>
    <ligand>
        <name>4-imidazolone-5-propanoate</name>
        <dbReference type="ChEBI" id="CHEBI:77893"/>
    </ligand>
</feature>
<feature type="binding site" evidence="7">
    <location>
        <position position="88"/>
    </location>
    <ligand>
        <name>4-imidazolone-5-propanoate</name>
        <dbReference type="ChEBI" id="CHEBI:77893"/>
    </ligand>
</feature>
<feature type="binding site" evidence="7">
    <location>
        <position position="325"/>
    </location>
    <ligand>
        <name>N-formimidoyl-L-glutamate</name>
        <dbReference type="ChEBI" id="CHEBI:58928"/>
    </ligand>
</feature>
<dbReference type="Proteomes" id="UP001155483">
    <property type="component" value="Unassembled WGS sequence"/>
</dbReference>
<dbReference type="PANTHER" id="PTHR42752:SF1">
    <property type="entry name" value="IMIDAZOLONEPROPIONASE-RELATED"/>
    <property type="match status" value="1"/>
</dbReference>
<organism evidence="9 10">
    <name type="scientific">Paraflavisolibacter caeni</name>
    <dbReference type="NCBI Taxonomy" id="2982496"/>
    <lineage>
        <taxon>Bacteria</taxon>
        <taxon>Pseudomonadati</taxon>
        <taxon>Bacteroidota</taxon>
        <taxon>Chitinophagia</taxon>
        <taxon>Chitinophagales</taxon>
        <taxon>Chitinophagaceae</taxon>
        <taxon>Paraflavisolibacter</taxon>
    </lineage>
</organism>
<comment type="subcellular location">
    <subcellularLocation>
        <location evidence="7">Cytoplasm</location>
    </subcellularLocation>
</comment>
<keyword evidence="7" id="KW-0963">Cytoplasm</keyword>
<evidence type="ECO:0000259" key="8">
    <source>
        <dbReference type="Pfam" id="PF01979"/>
    </source>
</evidence>
<proteinExistence type="inferred from homology"/>
<comment type="function">
    <text evidence="7">Catalyzes the hydrolytic cleavage of the carbon-nitrogen bond in imidazolone-5-propanoate to yield N-formimidoyl-L-glutamate. It is the third step in the universal histidine degradation pathway.</text>
</comment>
<dbReference type="GO" id="GO:0019556">
    <property type="term" value="P:L-histidine catabolic process to glutamate and formamide"/>
    <property type="evidence" value="ECO:0007669"/>
    <property type="project" value="UniProtKB-UniRule"/>
</dbReference>
<comment type="cofactor">
    <cofactor evidence="7">
        <name>Zn(2+)</name>
        <dbReference type="ChEBI" id="CHEBI:29105"/>
    </cofactor>
    <cofactor evidence="7">
        <name>Fe(3+)</name>
        <dbReference type="ChEBI" id="CHEBI:29034"/>
    </cofactor>
    <text evidence="7">Binds 1 zinc or iron ion per subunit.</text>
</comment>
<dbReference type="HAMAP" id="MF_00372">
    <property type="entry name" value="HutI"/>
    <property type="match status" value="1"/>
</dbReference>
<feature type="binding site" evidence="7">
    <location>
        <position position="79"/>
    </location>
    <ligand>
        <name>Fe(3+)</name>
        <dbReference type="ChEBI" id="CHEBI:29034"/>
    </ligand>
</feature>
<feature type="binding site" evidence="7">
    <location>
        <position position="323"/>
    </location>
    <ligand>
        <name>Fe(3+)</name>
        <dbReference type="ChEBI" id="CHEBI:29034"/>
    </ligand>
</feature>
<accession>A0A9X2XUY0</accession>
<dbReference type="EMBL" id="JAOTIF010000004">
    <property type="protein sequence ID" value="MCU7549130.1"/>
    <property type="molecule type" value="Genomic_DNA"/>
</dbReference>
<evidence type="ECO:0000313" key="9">
    <source>
        <dbReference type="EMBL" id="MCU7549130.1"/>
    </source>
</evidence>
<dbReference type="InterPro" id="IPR006680">
    <property type="entry name" value="Amidohydro-rel"/>
</dbReference>
<sequence>MTTLFINIKLLVNVRNDSKLLRGSDLQNLPCIENAFLLIEDHVIADFGFMHQIPPSYLKIPATFEVTGKMILPSWCDSHTHLVFAGSREKEFIDKIKGLTYAEIAAKGGGILNSAKKLNVTSEEDLFIQSYKRLQEVIKLGTGAIEIKSGYGLSVEGELKMLRVIQRLKSTTRIPIKSTFLGAHAIPSEFLENREEYIQLIIEEMLPRIGQEKLADYIDVFCEKGFFSTEDTQKLCKAGEQYGLKPKIHANQLSASGAVQVGVKMNAVSVDHLEVMDEEATKALSNASTIGTLLPTAAFFLRMPYQPARELINSGCAIALASDFNPGSSPSGNMNFVVALSCIQMRMLPEEAINAATINGAFAMEVQNIAGSITKGKLANLILTQEIPSLDYIPYSFGHHLIEKVMLAGDWVN</sequence>
<reference evidence="9" key="2">
    <citation type="submission" date="2023-04" db="EMBL/GenBank/DDBJ databases">
        <title>Paracnuella aquatica gen. nov., sp. nov., a member of the family Chitinophagaceae isolated from a hot spring.</title>
        <authorList>
            <person name="Wang C."/>
        </authorList>
    </citation>
    <scope>NUCLEOTIDE SEQUENCE</scope>
    <source>
        <strain evidence="9">LB-8</strain>
    </source>
</reference>
<keyword evidence="10" id="KW-1185">Reference proteome</keyword>
<reference evidence="9" key="1">
    <citation type="submission" date="2022-09" db="EMBL/GenBank/DDBJ databases">
        <authorList>
            <person name="Yuan C."/>
            <person name="Ke Z."/>
        </authorList>
    </citation>
    <scope>NUCLEOTIDE SEQUENCE</scope>
    <source>
        <strain evidence="9">LB-8</strain>
    </source>
</reference>
<dbReference type="SUPFAM" id="SSF51338">
    <property type="entry name" value="Composite domain of metallo-dependent hydrolases"/>
    <property type="match status" value="1"/>
</dbReference>
<evidence type="ECO:0000256" key="5">
    <source>
        <dbReference type="ARBA" id="ARBA00022833"/>
    </source>
</evidence>
<dbReference type="PANTHER" id="PTHR42752">
    <property type="entry name" value="IMIDAZOLONEPROPIONASE"/>
    <property type="match status" value="1"/>
</dbReference>
<feature type="binding site" evidence="7">
    <location>
        <position position="249"/>
    </location>
    <ligand>
        <name>Zn(2+)</name>
        <dbReference type="ChEBI" id="CHEBI:29105"/>
    </ligand>
</feature>
<comment type="caution">
    <text evidence="9">The sequence shown here is derived from an EMBL/GenBank/DDBJ whole genome shotgun (WGS) entry which is preliminary data.</text>
</comment>
<comment type="similarity">
    <text evidence="7">Belongs to the metallo-dependent hydrolases superfamily. HutI family.</text>
</comment>
<name>A0A9X2XUY0_9BACT</name>
<feature type="binding site" evidence="7">
    <location>
        <position position="151"/>
    </location>
    <ligand>
        <name>N-formimidoyl-L-glutamate</name>
        <dbReference type="ChEBI" id="CHEBI:58928"/>
    </ligand>
</feature>
<dbReference type="GO" id="GO:0005506">
    <property type="term" value="F:iron ion binding"/>
    <property type="evidence" value="ECO:0007669"/>
    <property type="project" value="UniProtKB-UniRule"/>
</dbReference>
<feature type="binding site" evidence="7">
    <location>
        <position position="151"/>
    </location>
    <ligand>
        <name>4-imidazolone-5-propanoate</name>
        <dbReference type="ChEBI" id="CHEBI:77893"/>
    </ligand>
</feature>
<evidence type="ECO:0000256" key="1">
    <source>
        <dbReference type="ARBA" id="ARBA00012864"/>
    </source>
</evidence>
<evidence type="ECO:0000256" key="6">
    <source>
        <dbReference type="ARBA" id="ARBA00023004"/>
    </source>
</evidence>
<dbReference type="Pfam" id="PF01979">
    <property type="entry name" value="Amidohydro_1"/>
    <property type="match status" value="1"/>
</dbReference>
<dbReference type="GO" id="GO:0050480">
    <property type="term" value="F:imidazolonepropionase activity"/>
    <property type="evidence" value="ECO:0007669"/>
    <property type="project" value="UniProtKB-UniRule"/>
</dbReference>
<keyword evidence="4 7" id="KW-0369">Histidine metabolism</keyword>
<feature type="binding site" evidence="7">
    <location>
        <position position="81"/>
    </location>
    <ligand>
        <name>Fe(3+)</name>
        <dbReference type="ChEBI" id="CHEBI:29034"/>
    </ligand>
</feature>
<protein>
    <recommendedName>
        <fullName evidence="1 7">Imidazolonepropionase</fullName>
        <ecNumber evidence="1 7">3.5.2.7</ecNumber>
    </recommendedName>
    <alternativeName>
        <fullName evidence="7">Imidazolone-5-propionate hydrolase</fullName>
    </alternativeName>
</protein>
<feature type="binding site" evidence="7">
    <location>
        <position position="81"/>
    </location>
    <ligand>
        <name>Zn(2+)</name>
        <dbReference type="ChEBI" id="CHEBI:29105"/>
    </ligand>
</feature>
<dbReference type="AlphaFoldDB" id="A0A9X2XUY0"/>
<feature type="binding site" evidence="7">
    <location>
        <position position="327"/>
    </location>
    <ligand>
        <name>N-formimidoyl-L-glutamate</name>
        <dbReference type="ChEBI" id="CHEBI:58928"/>
    </ligand>
</feature>
<dbReference type="InterPro" id="IPR011059">
    <property type="entry name" value="Metal-dep_hydrolase_composite"/>
</dbReference>
<keyword evidence="2 7" id="KW-0479">Metal-binding</keyword>
<dbReference type="SUPFAM" id="SSF51556">
    <property type="entry name" value="Metallo-dependent hydrolases"/>
    <property type="match status" value="1"/>
</dbReference>
<dbReference type="NCBIfam" id="TIGR01224">
    <property type="entry name" value="hutI"/>
    <property type="match status" value="1"/>
</dbReference>
<evidence type="ECO:0000313" key="10">
    <source>
        <dbReference type="Proteomes" id="UP001155483"/>
    </source>
</evidence>
<dbReference type="GO" id="GO:0008270">
    <property type="term" value="F:zinc ion binding"/>
    <property type="evidence" value="ECO:0007669"/>
    <property type="project" value="UniProtKB-UniRule"/>
</dbReference>
<feature type="domain" description="Amidohydrolase-related" evidence="8">
    <location>
        <begin position="71"/>
        <end position="412"/>
    </location>
</feature>
<comment type="pathway">
    <text evidence="7">Amino-acid degradation; L-histidine degradation into L-glutamate; N-formimidoyl-L-glutamate from L-histidine: step 3/3.</text>
</comment>
<feature type="binding site" evidence="7">
    <location>
        <position position="184"/>
    </location>
    <ligand>
        <name>4-imidazolone-5-propanoate</name>
        <dbReference type="ChEBI" id="CHEBI:77893"/>
    </ligand>
</feature>
<evidence type="ECO:0000256" key="4">
    <source>
        <dbReference type="ARBA" id="ARBA00022808"/>
    </source>
</evidence>
<comment type="catalytic activity">
    <reaction evidence="7">
        <text>4-imidazolone-5-propanoate + H2O = N-formimidoyl-L-glutamate</text>
        <dbReference type="Rhea" id="RHEA:23660"/>
        <dbReference type="ChEBI" id="CHEBI:15377"/>
        <dbReference type="ChEBI" id="CHEBI:58928"/>
        <dbReference type="ChEBI" id="CHEBI:77893"/>
        <dbReference type="EC" id="3.5.2.7"/>
    </reaction>
</comment>
<keyword evidence="6 7" id="KW-0408">Iron</keyword>
<evidence type="ECO:0000256" key="3">
    <source>
        <dbReference type="ARBA" id="ARBA00022801"/>
    </source>
</evidence>
<gene>
    <name evidence="7 9" type="primary">hutI</name>
    <name evidence="9" type="ORF">OCK74_08385</name>
</gene>
<feature type="binding site" evidence="7">
    <location>
        <position position="323"/>
    </location>
    <ligand>
        <name>Zn(2+)</name>
        <dbReference type="ChEBI" id="CHEBI:29105"/>
    </ligand>
</feature>
<dbReference type="EC" id="3.5.2.7" evidence="1 7"/>
<feature type="binding site" evidence="7">
    <location>
        <position position="79"/>
    </location>
    <ligand>
        <name>Zn(2+)</name>
        <dbReference type="ChEBI" id="CHEBI:29105"/>
    </ligand>
</feature>
<evidence type="ECO:0000256" key="7">
    <source>
        <dbReference type="HAMAP-Rule" id="MF_00372"/>
    </source>
</evidence>
<dbReference type="InterPro" id="IPR005920">
    <property type="entry name" value="HutI"/>
</dbReference>
<feature type="binding site" evidence="7">
    <location>
        <position position="249"/>
    </location>
    <ligand>
        <name>Fe(3+)</name>
        <dbReference type="ChEBI" id="CHEBI:29034"/>
    </ligand>
</feature>
<evidence type="ECO:0000256" key="2">
    <source>
        <dbReference type="ARBA" id="ARBA00022723"/>
    </source>
</evidence>
<keyword evidence="5 7" id="KW-0862">Zinc</keyword>
<dbReference type="Gene3D" id="3.20.20.140">
    <property type="entry name" value="Metal-dependent hydrolases"/>
    <property type="match status" value="1"/>
</dbReference>
<dbReference type="GO" id="GO:0005737">
    <property type="term" value="C:cytoplasm"/>
    <property type="evidence" value="ECO:0007669"/>
    <property type="project" value="UniProtKB-SubCell"/>
</dbReference>
<dbReference type="FunFam" id="3.20.20.140:FF:000007">
    <property type="entry name" value="Imidazolonepropionase"/>
    <property type="match status" value="1"/>
</dbReference>